<protein>
    <submittedName>
        <fullName evidence="3">Enolase-phosphatase E1</fullName>
        <ecNumber evidence="3">3.1.3.77</ecNumber>
    </submittedName>
</protein>
<comment type="caution">
    <text evidence="3">The sequence shown here is derived from an EMBL/GenBank/DDBJ whole genome shotgun (WGS) entry which is preliminary data.</text>
</comment>
<name>A0A9W8B490_9FUNG</name>
<dbReference type="GO" id="GO:0043874">
    <property type="term" value="F:acireductone synthase activity"/>
    <property type="evidence" value="ECO:0007669"/>
    <property type="project" value="UniProtKB-EC"/>
</dbReference>
<dbReference type="PANTHER" id="PTHR28532:SF1">
    <property type="entry name" value="ORAL CANCER OVEREXPRESSED 1"/>
    <property type="match status" value="1"/>
</dbReference>
<proteinExistence type="inferred from homology"/>
<evidence type="ECO:0000256" key="1">
    <source>
        <dbReference type="ARBA" id="ARBA00038090"/>
    </source>
</evidence>
<dbReference type="Proteomes" id="UP001151582">
    <property type="component" value="Unassembled WGS sequence"/>
</dbReference>
<reference evidence="3" key="1">
    <citation type="submission" date="2022-07" db="EMBL/GenBank/DDBJ databases">
        <title>Phylogenomic reconstructions and comparative analyses of Kickxellomycotina fungi.</title>
        <authorList>
            <person name="Reynolds N.K."/>
            <person name="Stajich J.E."/>
            <person name="Barry K."/>
            <person name="Grigoriev I.V."/>
            <person name="Crous P."/>
            <person name="Smith M.E."/>
        </authorList>
    </citation>
    <scope>NUCLEOTIDE SEQUENCE</scope>
    <source>
        <strain evidence="3">RSA 567</strain>
    </source>
</reference>
<feature type="domain" description="Essential protein Yae1 N-terminal" evidence="2">
    <location>
        <begin position="29"/>
        <end position="65"/>
    </location>
</feature>
<dbReference type="EC" id="3.1.3.77" evidence="3"/>
<gene>
    <name evidence="3" type="primary">UTR4_1</name>
    <name evidence="3" type="ORF">H4R34_003587</name>
</gene>
<organism evidence="3 4">
    <name type="scientific">Dimargaris verticillata</name>
    <dbReference type="NCBI Taxonomy" id="2761393"/>
    <lineage>
        <taxon>Eukaryota</taxon>
        <taxon>Fungi</taxon>
        <taxon>Fungi incertae sedis</taxon>
        <taxon>Zoopagomycota</taxon>
        <taxon>Kickxellomycotina</taxon>
        <taxon>Dimargaritomycetes</taxon>
        <taxon>Dimargaritales</taxon>
        <taxon>Dimargaritaceae</taxon>
        <taxon>Dimargaris</taxon>
    </lineage>
</organism>
<keyword evidence="3" id="KW-0378">Hydrolase</keyword>
<dbReference type="InterPro" id="IPR052436">
    <property type="entry name" value="LTO1_adapter"/>
</dbReference>
<dbReference type="Pfam" id="PF09811">
    <property type="entry name" value="Yae1_N"/>
    <property type="match status" value="1"/>
</dbReference>
<evidence type="ECO:0000313" key="3">
    <source>
        <dbReference type="EMBL" id="KAJ1977404.1"/>
    </source>
</evidence>
<dbReference type="PANTHER" id="PTHR28532">
    <property type="entry name" value="GEO13458P1"/>
    <property type="match status" value="1"/>
</dbReference>
<dbReference type="OrthoDB" id="48036at2759"/>
<accession>A0A9W8B490</accession>
<evidence type="ECO:0000259" key="2">
    <source>
        <dbReference type="Pfam" id="PF09811"/>
    </source>
</evidence>
<sequence length="98" mass="11213">MGANDPAHYQRHDYLEDLVYLEDMFHTLGYEDGLRDGVKAGRLDGREFGAQKAFDLGQELGYYMGSARVWLSSLEQLPDLSKNPPRTIKHLQDLMILI</sequence>
<dbReference type="AlphaFoldDB" id="A0A9W8B490"/>
<evidence type="ECO:0000313" key="4">
    <source>
        <dbReference type="Proteomes" id="UP001151582"/>
    </source>
</evidence>
<comment type="similarity">
    <text evidence="1">Belongs to the LTO1 family.</text>
</comment>
<keyword evidence="4" id="KW-1185">Reference proteome</keyword>
<dbReference type="EMBL" id="JANBQB010000350">
    <property type="protein sequence ID" value="KAJ1977404.1"/>
    <property type="molecule type" value="Genomic_DNA"/>
</dbReference>
<feature type="non-terminal residue" evidence="3">
    <location>
        <position position="1"/>
    </location>
</feature>
<dbReference type="InterPro" id="IPR019191">
    <property type="entry name" value="Essential_protein_Yae1_N"/>
</dbReference>